<evidence type="ECO:0000313" key="4">
    <source>
        <dbReference type="EMBL" id="CAD7223744.1"/>
    </source>
</evidence>
<dbReference type="InterPro" id="IPR001375">
    <property type="entry name" value="Peptidase_S9_cat"/>
</dbReference>
<dbReference type="Pfam" id="PF00326">
    <property type="entry name" value="Peptidase_S9"/>
    <property type="match status" value="1"/>
</dbReference>
<accession>A0A7R8ZLG9</accession>
<feature type="domain" description="Dipeptidylpeptidase IV N-terminal" evidence="3">
    <location>
        <begin position="182"/>
        <end position="579"/>
    </location>
</feature>
<dbReference type="OrthoDB" id="16520at2759"/>
<proteinExistence type="predicted"/>
<dbReference type="GO" id="GO:0006508">
    <property type="term" value="P:proteolysis"/>
    <property type="evidence" value="ECO:0007669"/>
    <property type="project" value="InterPro"/>
</dbReference>
<dbReference type="Gene3D" id="3.40.50.1820">
    <property type="entry name" value="alpha/beta hydrolase"/>
    <property type="match status" value="1"/>
</dbReference>
<dbReference type="Pfam" id="PF00930">
    <property type="entry name" value="DPPIV_N"/>
    <property type="match status" value="1"/>
</dbReference>
<dbReference type="SUPFAM" id="SSF53474">
    <property type="entry name" value="alpha/beta-Hydrolases"/>
    <property type="match status" value="1"/>
</dbReference>
<dbReference type="InterPro" id="IPR002469">
    <property type="entry name" value="Peptidase_S9B_N"/>
</dbReference>
<dbReference type="InterPro" id="IPR050278">
    <property type="entry name" value="Serine_Prot_S9B/DPPIV"/>
</dbReference>
<feature type="domain" description="Peptidase S9 prolyl oligopeptidase catalytic" evidence="2">
    <location>
        <begin position="711"/>
        <end position="910"/>
    </location>
</feature>
<dbReference type="GO" id="GO:0008236">
    <property type="term" value="F:serine-type peptidase activity"/>
    <property type="evidence" value="ECO:0007669"/>
    <property type="project" value="InterPro"/>
</dbReference>
<protein>
    <submittedName>
        <fullName evidence="4">Uncharacterized protein</fullName>
    </submittedName>
</protein>
<name>A0A7R8ZLG9_9CRUS</name>
<sequence>MNEDSISFVHKSPRKEPVKPSWSQLKGSIAQKRHFLSTLARKAPHSFAFRTLKNGNVRLYFLHNGLGSRTSLAYCDVGTGDEIDPSHRIPVHSLFEPAGLTLASAAISREEAAILERKRMNMTGISSFHLDSRSGRIAFAKGSSLFSVLDPGTTSPPPGQSNSATVSCELIPMEIPTDPPCHAVINTSISPKCSSLCAFIKNGDIWVADLDVGTLAQLTVTEHPCSAGVPSFVIQEEFDRYEGAWWEPRPQGFEESPSGTIHRILYEEVDDSCVDAYQFGCAMNADEVLEEYRFPRAGSPNSKSTLKILQFRHYPSRPSPESTGTEDAFTSPVAVKSRRTELSSTARCACVSVDDITVLEMNPPLATLFPSAEYLVRAGWCPDGKMIWCKLLNRPQQDLKIVLIPVSCFKPVQSEVHDSSMDEGDAVMDGSLDRHPHNHQTGGPIEVVTIDSDPWVNVDDVMHFLKSDHPSVIDFIYASDSTGWRHLFRATVDTSKVPCSVKRTQLTSGEWDVIGKPIWVNQTEGVVFFTGLRDSPLEKHLYVVSLKEPQNVRRLTDPGSYHSVHCDENASLLVCRSSSLRSLPVVRVFRVRVKDPFNQLPSAPSAPVSAPYANGLIPNGEKPNTPPFPLDISLPSLGYLVPPEVLPSGYQAPELFSFTSAAGDVLHGFLFRPPGAINSPGTRYPTVLSVYGGPGVQLITTAFQGAKQARNHLLSMMGFCVVVLDNRGSSNRGKKFESAVRGNLGSVELEDQVGALRWLAETTGCIDLSRVAVHGWSYGGYLSLMAIAKYPDHFKVAIAGAPVISWFLYDTGYTERYLGYPTVDKASYDLASVLNWTNRLPDEENRILLFHGLMDDNVQFSHTTRLIDALIRAGKPYQLQIFPGERHSLRRHEAWEHYELSFISFLKQHL</sequence>
<evidence type="ECO:0000259" key="2">
    <source>
        <dbReference type="Pfam" id="PF00326"/>
    </source>
</evidence>
<gene>
    <name evidence="4" type="ORF">CTOB1V02_LOCUS1724</name>
</gene>
<dbReference type="PANTHER" id="PTHR11731:SF193">
    <property type="entry name" value="DIPEPTIDYL PEPTIDASE 9"/>
    <property type="match status" value="1"/>
</dbReference>
<feature type="region of interest" description="Disordered" evidence="1">
    <location>
        <begin position="1"/>
        <end position="21"/>
    </location>
</feature>
<dbReference type="Gene3D" id="2.140.10.30">
    <property type="entry name" value="Dipeptidylpeptidase IV, N-terminal domain"/>
    <property type="match status" value="1"/>
</dbReference>
<dbReference type="SUPFAM" id="SSF82171">
    <property type="entry name" value="DPP6 N-terminal domain-like"/>
    <property type="match status" value="1"/>
</dbReference>
<dbReference type="InterPro" id="IPR029058">
    <property type="entry name" value="AB_hydrolase_fold"/>
</dbReference>
<dbReference type="PANTHER" id="PTHR11731">
    <property type="entry name" value="PROTEASE FAMILY S9B,C DIPEPTIDYL-PEPTIDASE IV-RELATED"/>
    <property type="match status" value="1"/>
</dbReference>
<evidence type="ECO:0000259" key="3">
    <source>
        <dbReference type="Pfam" id="PF00930"/>
    </source>
</evidence>
<reference evidence="4" key="1">
    <citation type="submission" date="2020-11" db="EMBL/GenBank/DDBJ databases">
        <authorList>
            <person name="Tran Van P."/>
        </authorList>
    </citation>
    <scope>NUCLEOTIDE SEQUENCE</scope>
</reference>
<dbReference type="GO" id="GO:0008239">
    <property type="term" value="F:dipeptidyl-peptidase activity"/>
    <property type="evidence" value="ECO:0007669"/>
    <property type="project" value="TreeGrafter"/>
</dbReference>
<evidence type="ECO:0000256" key="1">
    <source>
        <dbReference type="SAM" id="MobiDB-lite"/>
    </source>
</evidence>
<dbReference type="AlphaFoldDB" id="A0A7R8ZLG9"/>
<organism evidence="4">
    <name type="scientific">Cyprideis torosa</name>
    <dbReference type="NCBI Taxonomy" id="163714"/>
    <lineage>
        <taxon>Eukaryota</taxon>
        <taxon>Metazoa</taxon>
        <taxon>Ecdysozoa</taxon>
        <taxon>Arthropoda</taxon>
        <taxon>Crustacea</taxon>
        <taxon>Oligostraca</taxon>
        <taxon>Ostracoda</taxon>
        <taxon>Podocopa</taxon>
        <taxon>Podocopida</taxon>
        <taxon>Cytherocopina</taxon>
        <taxon>Cytheroidea</taxon>
        <taxon>Cytherideidae</taxon>
        <taxon>Cyprideis</taxon>
    </lineage>
</organism>
<dbReference type="EMBL" id="OB660248">
    <property type="protein sequence ID" value="CAD7223744.1"/>
    <property type="molecule type" value="Genomic_DNA"/>
</dbReference>